<gene>
    <name evidence="2" type="ORF">BDQ12DRAFT_475905</name>
</gene>
<sequence length="253" mass="27068">MATPQAQLDTTNLALIPPTPSSSDDGSSTSKGDSLLRHGEEPATPATSHPSPVVEGFAELKVADLANTTTTTTSASSPSTHTNTTPPISHADPSLSAHEHDTFKSKYAAPPPVKNPYKPSEALDDIPGVSYALELFLASKMLESEEYCHKSDEKKERLYFATGYGLIQCVKGLMSYEDDDLLAGIAHTKQGNLIASQHRKKAGLLSLGGLLGGGGVNWIKSMTPVERHAELVYAESLFEKVCFFYFLGGTRGE</sequence>
<feature type="region of interest" description="Disordered" evidence="1">
    <location>
        <begin position="1"/>
        <end position="112"/>
    </location>
</feature>
<feature type="compositionally biased region" description="Polar residues" evidence="1">
    <location>
        <begin position="1"/>
        <end position="13"/>
    </location>
</feature>
<dbReference type="GO" id="GO:0005634">
    <property type="term" value="C:nucleus"/>
    <property type="evidence" value="ECO:0007669"/>
    <property type="project" value="TreeGrafter"/>
</dbReference>
<organism evidence="2 3">
    <name type="scientific">Crucibulum laeve</name>
    <dbReference type="NCBI Taxonomy" id="68775"/>
    <lineage>
        <taxon>Eukaryota</taxon>
        <taxon>Fungi</taxon>
        <taxon>Dikarya</taxon>
        <taxon>Basidiomycota</taxon>
        <taxon>Agaricomycotina</taxon>
        <taxon>Agaricomycetes</taxon>
        <taxon>Agaricomycetidae</taxon>
        <taxon>Agaricales</taxon>
        <taxon>Agaricineae</taxon>
        <taxon>Nidulariaceae</taxon>
        <taxon>Crucibulum</taxon>
    </lineage>
</organism>
<accession>A0A5C3LIZ1</accession>
<dbReference type="InterPro" id="IPR019412">
    <property type="entry name" value="IML2/TPR_39"/>
</dbReference>
<feature type="compositionally biased region" description="Low complexity" evidence="1">
    <location>
        <begin position="66"/>
        <end position="90"/>
    </location>
</feature>
<feature type="compositionally biased region" description="Low complexity" evidence="1">
    <location>
        <begin position="21"/>
        <end position="33"/>
    </location>
</feature>
<dbReference type="Proteomes" id="UP000308652">
    <property type="component" value="Unassembled WGS sequence"/>
</dbReference>
<reference evidence="2 3" key="1">
    <citation type="journal article" date="2019" name="Nat. Ecol. Evol.">
        <title>Megaphylogeny resolves global patterns of mushroom evolution.</title>
        <authorList>
            <person name="Varga T."/>
            <person name="Krizsan K."/>
            <person name="Foldi C."/>
            <person name="Dima B."/>
            <person name="Sanchez-Garcia M."/>
            <person name="Sanchez-Ramirez S."/>
            <person name="Szollosi G.J."/>
            <person name="Szarkandi J.G."/>
            <person name="Papp V."/>
            <person name="Albert L."/>
            <person name="Andreopoulos W."/>
            <person name="Angelini C."/>
            <person name="Antonin V."/>
            <person name="Barry K.W."/>
            <person name="Bougher N.L."/>
            <person name="Buchanan P."/>
            <person name="Buyck B."/>
            <person name="Bense V."/>
            <person name="Catcheside P."/>
            <person name="Chovatia M."/>
            <person name="Cooper J."/>
            <person name="Damon W."/>
            <person name="Desjardin D."/>
            <person name="Finy P."/>
            <person name="Geml J."/>
            <person name="Haridas S."/>
            <person name="Hughes K."/>
            <person name="Justo A."/>
            <person name="Karasinski D."/>
            <person name="Kautmanova I."/>
            <person name="Kiss B."/>
            <person name="Kocsube S."/>
            <person name="Kotiranta H."/>
            <person name="LaButti K.M."/>
            <person name="Lechner B.E."/>
            <person name="Liimatainen K."/>
            <person name="Lipzen A."/>
            <person name="Lukacs Z."/>
            <person name="Mihaltcheva S."/>
            <person name="Morgado L.N."/>
            <person name="Niskanen T."/>
            <person name="Noordeloos M.E."/>
            <person name="Ohm R.A."/>
            <person name="Ortiz-Santana B."/>
            <person name="Ovrebo C."/>
            <person name="Racz N."/>
            <person name="Riley R."/>
            <person name="Savchenko A."/>
            <person name="Shiryaev A."/>
            <person name="Soop K."/>
            <person name="Spirin V."/>
            <person name="Szebenyi C."/>
            <person name="Tomsovsky M."/>
            <person name="Tulloss R.E."/>
            <person name="Uehling J."/>
            <person name="Grigoriev I.V."/>
            <person name="Vagvolgyi C."/>
            <person name="Papp T."/>
            <person name="Martin F.M."/>
            <person name="Miettinen O."/>
            <person name="Hibbett D.S."/>
            <person name="Nagy L.G."/>
        </authorList>
    </citation>
    <scope>NUCLEOTIDE SEQUENCE [LARGE SCALE GENOMIC DNA]</scope>
    <source>
        <strain evidence="2 3">CBS 166.37</strain>
    </source>
</reference>
<evidence type="ECO:0000313" key="3">
    <source>
        <dbReference type="Proteomes" id="UP000308652"/>
    </source>
</evidence>
<keyword evidence="3" id="KW-1185">Reference proteome</keyword>
<dbReference type="PANTHER" id="PTHR31859:SF1">
    <property type="entry name" value="TETRATRICOPEPTIDE REPEAT PROTEIN 39C"/>
    <property type="match status" value="1"/>
</dbReference>
<dbReference type="Pfam" id="PF10300">
    <property type="entry name" value="Iml2-TPR_39"/>
    <property type="match status" value="1"/>
</dbReference>
<dbReference type="OrthoDB" id="3031219at2759"/>
<dbReference type="AlphaFoldDB" id="A0A5C3LIZ1"/>
<name>A0A5C3LIZ1_9AGAR</name>
<evidence type="ECO:0000256" key="1">
    <source>
        <dbReference type="SAM" id="MobiDB-lite"/>
    </source>
</evidence>
<dbReference type="GO" id="GO:0005741">
    <property type="term" value="C:mitochondrial outer membrane"/>
    <property type="evidence" value="ECO:0007669"/>
    <property type="project" value="TreeGrafter"/>
</dbReference>
<protein>
    <submittedName>
        <fullName evidence="2">Uncharacterized protein</fullName>
    </submittedName>
</protein>
<proteinExistence type="predicted"/>
<dbReference type="EMBL" id="ML213664">
    <property type="protein sequence ID" value="TFK32750.1"/>
    <property type="molecule type" value="Genomic_DNA"/>
</dbReference>
<evidence type="ECO:0000313" key="2">
    <source>
        <dbReference type="EMBL" id="TFK32750.1"/>
    </source>
</evidence>
<dbReference type="GO" id="GO:0005829">
    <property type="term" value="C:cytosol"/>
    <property type="evidence" value="ECO:0007669"/>
    <property type="project" value="TreeGrafter"/>
</dbReference>
<dbReference type="PANTHER" id="PTHR31859">
    <property type="entry name" value="TETRATRICOPEPTIDE REPEAT PROTEIN 39 FAMILY MEMBER"/>
    <property type="match status" value="1"/>
</dbReference>